<gene>
    <name evidence="1" type="ORF">EZS28_055505</name>
</gene>
<evidence type="ECO:0000313" key="2">
    <source>
        <dbReference type="Proteomes" id="UP000324800"/>
    </source>
</evidence>
<dbReference type="EMBL" id="SNRW01047661">
    <property type="protein sequence ID" value="KAA6314888.1"/>
    <property type="molecule type" value="Genomic_DNA"/>
</dbReference>
<reference evidence="1 2" key="1">
    <citation type="submission" date="2019-03" db="EMBL/GenBank/DDBJ databases">
        <title>Single cell metagenomics reveals metabolic interactions within the superorganism composed of flagellate Streblomastix strix and complex community of Bacteroidetes bacteria on its surface.</title>
        <authorList>
            <person name="Treitli S.C."/>
            <person name="Kolisko M."/>
            <person name="Husnik F."/>
            <person name="Keeling P."/>
            <person name="Hampl V."/>
        </authorList>
    </citation>
    <scope>NUCLEOTIDE SEQUENCE [LARGE SCALE GENOMIC DNA]</scope>
    <source>
        <strain evidence="1">ST1C</strain>
    </source>
</reference>
<name>A0A5J4Q1H4_9EUKA</name>
<dbReference type="AlphaFoldDB" id="A0A5J4Q1H4"/>
<accession>A0A5J4Q1H4</accession>
<comment type="caution">
    <text evidence="1">The sequence shown here is derived from an EMBL/GenBank/DDBJ whole genome shotgun (WGS) entry which is preliminary data.</text>
</comment>
<dbReference type="Proteomes" id="UP000324800">
    <property type="component" value="Unassembled WGS sequence"/>
</dbReference>
<protein>
    <submittedName>
        <fullName evidence="1">Uncharacterized protein</fullName>
    </submittedName>
</protein>
<sequence length="72" mass="8710">MQMLGKYCVWTCLQPKHRNRQRLVKAKWGTRLQPEHIKERHLESDEEEDDMESLLSNGRIPYDSFVVFVFRC</sequence>
<evidence type="ECO:0000313" key="1">
    <source>
        <dbReference type="EMBL" id="KAA6314888.1"/>
    </source>
</evidence>
<organism evidence="1 2">
    <name type="scientific">Streblomastix strix</name>
    <dbReference type="NCBI Taxonomy" id="222440"/>
    <lineage>
        <taxon>Eukaryota</taxon>
        <taxon>Metamonada</taxon>
        <taxon>Preaxostyla</taxon>
        <taxon>Oxymonadida</taxon>
        <taxon>Streblomastigidae</taxon>
        <taxon>Streblomastix</taxon>
    </lineage>
</organism>
<proteinExistence type="predicted"/>